<evidence type="ECO:0000256" key="2">
    <source>
        <dbReference type="ARBA" id="ARBA00006275"/>
    </source>
</evidence>
<evidence type="ECO:0000256" key="1">
    <source>
        <dbReference type="ARBA" id="ARBA00004442"/>
    </source>
</evidence>
<evidence type="ECO:0000313" key="9">
    <source>
        <dbReference type="EMBL" id="CDN32384.1"/>
    </source>
</evidence>
<keyword evidence="10" id="KW-1185">Reference proteome</keyword>
<dbReference type="PATRIC" id="fig|1433126.3.peg.2284"/>
<protein>
    <submittedName>
        <fullName evidence="9">SusD family outer membrane protein</fullName>
    </submittedName>
</protein>
<dbReference type="Pfam" id="PF07980">
    <property type="entry name" value="SusD_RagB"/>
    <property type="match status" value="1"/>
</dbReference>
<gene>
    <name evidence="9" type="ORF">BN938_2312</name>
</gene>
<keyword evidence="4" id="KW-0472">Membrane</keyword>
<keyword evidence="3 6" id="KW-0732">Signal</keyword>
<dbReference type="InterPro" id="IPR012944">
    <property type="entry name" value="SusD_RagB_dom"/>
</dbReference>
<dbReference type="Gene3D" id="1.25.40.390">
    <property type="match status" value="1"/>
</dbReference>
<dbReference type="STRING" id="1433126.BN938_2312"/>
<evidence type="ECO:0000256" key="4">
    <source>
        <dbReference type="ARBA" id="ARBA00023136"/>
    </source>
</evidence>
<comment type="similarity">
    <text evidence="2">Belongs to the SusD family.</text>
</comment>
<feature type="chain" id="PRO_5001586456" evidence="6">
    <location>
        <begin position="21"/>
        <end position="487"/>
    </location>
</feature>
<dbReference type="Gene3D" id="2.20.20.130">
    <property type="match status" value="1"/>
</dbReference>
<keyword evidence="5" id="KW-0998">Cell outer membrane</keyword>
<dbReference type="KEGG" id="rbc:BN938_2312"/>
<comment type="subcellular location">
    <subcellularLocation>
        <location evidence="1">Cell outer membrane</location>
    </subcellularLocation>
</comment>
<organism evidence="9 10">
    <name type="scientific">Mucinivorans hirudinis</name>
    <dbReference type="NCBI Taxonomy" id="1433126"/>
    <lineage>
        <taxon>Bacteria</taxon>
        <taxon>Pseudomonadati</taxon>
        <taxon>Bacteroidota</taxon>
        <taxon>Bacteroidia</taxon>
        <taxon>Bacteroidales</taxon>
        <taxon>Rikenellaceae</taxon>
        <taxon>Mucinivorans</taxon>
    </lineage>
</organism>
<reference evidence="9 10" key="1">
    <citation type="journal article" date="2015" name="Genome Announc.">
        <title>Complete Genome Sequence of the Novel Leech Symbiont Mucinivorans hirudinis M3T.</title>
        <authorList>
            <person name="Nelson M.C."/>
            <person name="Bomar L."/>
            <person name="Graf J."/>
        </authorList>
    </citation>
    <scope>NUCLEOTIDE SEQUENCE [LARGE SCALE GENOMIC DNA]</scope>
    <source>
        <strain evidence="10">M3</strain>
    </source>
</reference>
<dbReference type="PROSITE" id="PS51257">
    <property type="entry name" value="PROKAR_LIPOPROTEIN"/>
    <property type="match status" value="1"/>
</dbReference>
<name>A0A060RE57_9BACT</name>
<evidence type="ECO:0000256" key="6">
    <source>
        <dbReference type="SAM" id="SignalP"/>
    </source>
</evidence>
<sequence length="487" mass="54035">MQMKKIIYSLIALSAVTITATSCKDFLDKEPTTSLSTELAITNFKDAQTALVGVYDGVQGNSGAVSWYGARQIYRADVAGDLMQANGAGKRCSADFEMNWTGVASPNIWDVPYNVIRRANNIIKAIEDGKIKDGTPAQINHIKGQALTVRALAHFDLARNYGLPYTADNGVSLATPIVTTPLLPDAQLPRNTVAEVYTQVIKDLTDAIALMNTSKNLGYLNQQGAKALLARVYLYKGDNQNAFNTAVDVINNGGYTLWTNAQYASAWANQGSSEVIWEIVNFSSADWTDREGIAYLMNENGYADIILSKKACNYFNANPNDVRNSIMTKSNVKVNIDNYGTNKVWLLKYPMRQGQSDIRIGNVIMLRLSEQYLIAAEAAIKLGNQANADKYLNDIIKRANPTAATVTATLENIIWERGIELIGEGHRMYDLMRNNMNSNRSDRWANSIIPNNESINFNRNYFRVRYAIPQNELNTNKNTTQNPGYAN</sequence>
<dbReference type="Gene3D" id="1.25.40.900">
    <property type="match status" value="1"/>
</dbReference>
<dbReference type="SUPFAM" id="SSF48452">
    <property type="entry name" value="TPR-like"/>
    <property type="match status" value="1"/>
</dbReference>
<dbReference type="EMBL" id="HG934468">
    <property type="protein sequence ID" value="CDN32384.1"/>
    <property type="molecule type" value="Genomic_DNA"/>
</dbReference>
<evidence type="ECO:0000256" key="3">
    <source>
        <dbReference type="ARBA" id="ARBA00022729"/>
    </source>
</evidence>
<dbReference type="Proteomes" id="UP000027616">
    <property type="component" value="Chromosome I"/>
</dbReference>
<dbReference type="InterPro" id="IPR033985">
    <property type="entry name" value="SusD-like_N"/>
</dbReference>
<dbReference type="CDD" id="cd08977">
    <property type="entry name" value="SusD"/>
    <property type="match status" value="1"/>
</dbReference>
<dbReference type="HOGENOM" id="CLU_015553_3_5_10"/>
<dbReference type="InterPro" id="IPR011990">
    <property type="entry name" value="TPR-like_helical_dom_sf"/>
</dbReference>
<accession>A0A060RE57</accession>
<evidence type="ECO:0000256" key="5">
    <source>
        <dbReference type="ARBA" id="ARBA00023237"/>
    </source>
</evidence>
<proteinExistence type="inferred from homology"/>
<feature type="domain" description="RagB/SusD" evidence="7">
    <location>
        <begin position="335"/>
        <end position="485"/>
    </location>
</feature>
<evidence type="ECO:0000313" key="10">
    <source>
        <dbReference type="Proteomes" id="UP000027616"/>
    </source>
</evidence>
<feature type="signal peptide" evidence="6">
    <location>
        <begin position="1"/>
        <end position="20"/>
    </location>
</feature>
<dbReference type="AlphaFoldDB" id="A0A060RE57"/>
<evidence type="ECO:0000259" key="8">
    <source>
        <dbReference type="Pfam" id="PF14322"/>
    </source>
</evidence>
<feature type="domain" description="SusD-like N-terminal" evidence="8">
    <location>
        <begin position="25"/>
        <end position="234"/>
    </location>
</feature>
<dbReference type="GO" id="GO:0009279">
    <property type="term" value="C:cell outer membrane"/>
    <property type="evidence" value="ECO:0007669"/>
    <property type="project" value="UniProtKB-SubCell"/>
</dbReference>
<dbReference type="Pfam" id="PF14322">
    <property type="entry name" value="SusD-like_3"/>
    <property type="match status" value="1"/>
</dbReference>
<dbReference type="eggNOG" id="COG2913">
    <property type="taxonomic scope" value="Bacteria"/>
</dbReference>
<evidence type="ECO:0000259" key="7">
    <source>
        <dbReference type="Pfam" id="PF07980"/>
    </source>
</evidence>